<dbReference type="GO" id="GO:0031201">
    <property type="term" value="C:SNARE complex"/>
    <property type="evidence" value="ECO:0007669"/>
    <property type="project" value="TreeGrafter"/>
</dbReference>
<dbReference type="eggNOG" id="KOG0811">
    <property type="taxonomic scope" value="Eukaryota"/>
</dbReference>
<evidence type="ECO:0000313" key="6">
    <source>
        <dbReference type="EnsemblMetazoa" id="PHUM507070-PA"/>
    </source>
</evidence>
<dbReference type="InterPro" id="IPR045242">
    <property type="entry name" value="Syntaxin"/>
</dbReference>
<dbReference type="STRING" id="121224.E0VXZ7"/>
<dbReference type="InParanoid" id="E0VXZ7"/>
<sequence length="250" mass="28746">MDTEVVPPNNSREIRAICENVTSSIYIINSRVKNLKLIIENIGTPKDNQHLRDQIHLWQQEVNQKIKTSSDDVNKLNQLARTANKQQRLQISKITSHCKDAVEAYCKIQQDVVQKLQFNLIKNADASGGPHDESRNLIEQEQLQMQKNLEFENQLLLERQQSVKQIEKDIVQLNSVMKELGALVHEQETAVDTIESKIESAYEDVQVANRELHTAAQYQNKSRKRKFLLLLILTIVFIILIGVIIWSAKS</sequence>
<feature type="transmembrane region" description="Helical" evidence="3">
    <location>
        <begin position="227"/>
        <end position="248"/>
    </location>
</feature>
<proteinExistence type="inferred from homology"/>
<dbReference type="GO" id="GO:0005484">
    <property type="term" value="F:SNAP receptor activity"/>
    <property type="evidence" value="ECO:0007669"/>
    <property type="project" value="TreeGrafter"/>
</dbReference>
<gene>
    <name evidence="6" type="primary">8232973</name>
    <name evidence="5" type="ORF">Phum_PHUM507070</name>
</gene>
<evidence type="ECO:0000256" key="3">
    <source>
        <dbReference type="SAM" id="Phobius"/>
    </source>
</evidence>
<organism>
    <name type="scientific">Pediculus humanus subsp. corporis</name>
    <name type="common">Body louse</name>
    <dbReference type="NCBI Taxonomy" id="121224"/>
    <lineage>
        <taxon>Eukaryota</taxon>
        <taxon>Metazoa</taxon>
        <taxon>Ecdysozoa</taxon>
        <taxon>Arthropoda</taxon>
        <taxon>Hexapoda</taxon>
        <taxon>Insecta</taxon>
        <taxon>Pterygota</taxon>
        <taxon>Neoptera</taxon>
        <taxon>Paraneoptera</taxon>
        <taxon>Psocodea</taxon>
        <taxon>Troctomorpha</taxon>
        <taxon>Phthiraptera</taxon>
        <taxon>Anoplura</taxon>
        <taxon>Pediculidae</taxon>
        <taxon>Pediculus</taxon>
    </lineage>
</organism>
<name>E0VXZ7_PEDHC</name>
<dbReference type="GO" id="GO:0012505">
    <property type="term" value="C:endomembrane system"/>
    <property type="evidence" value="ECO:0007669"/>
    <property type="project" value="TreeGrafter"/>
</dbReference>
<dbReference type="Gene3D" id="1.20.5.110">
    <property type="match status" value="1"/>
</dbReference>
<dbReference type="EMBL" id="AAZO01006170">
    <property type="status" value="NOT_ANNOTATED_CDS"/>
    <property type="molecule type" value="Genomic_DNA"/>
</dbReference>
<dbReference type="EnsemblMetazoa" id="PHUM507070-RA">
    <property type="protein sequence ID" value="PHUM507070-PA"/>
    <property type="gene ID" value="PHUM507070"/>
</dbReference>
<evidence type="ECO:0000313" key="7">
    <source>
        <dbReference type="Proteomes" id="UP000009046"/>
    </source>
</evidence>
<dbReference type="Pfam" id="PF05739">
    <property type="entry name" value="SNARE"/>
    <property type="match status" value="1"/>
</dbReference>
<evidence type="ECO:0000256" key="2">
    <source>
        <dbReference type="ARBA" id="ARBA00022775"/>
    </source>
</evidence>
<dbReference type="VEuPathDB" id="VectorBase:PHUM507070"/>
<dbReference type="GeneID" id="8232973"/>
<dbReference type="InterPro" id="IPR000727">
    <property type="entry name" value="T_SNARE_dom"/>
</dbReference>
<comment type="similarity">
    <text evidence="1">Belongs to the syntaxin family.</text>
</comment>
<dbReference type="PANTHER" id="PTHR19957:SF38">
    <property type="entry name" value="LD27581P"/>
    <property type="match status" value="1"/>
</dbReference>
<dbReference type="Pfam" id="PF14523">
    <property type="entry name" value="Syntaxin_2"/>
    <property type="match status" value="1"/>
</dbReference>
<dbReference type="InterPro" id="IPR006011">
    <property type="entry name" value="Syntaxin_N"/>
</dbReference>
<keyword evidence="3" id="KW-0472">Membrane</keyword>
<dbReference type="PANTHER" id="PTHR19957">
    <property type="entry name" value="SYNTAXIN"/>
    <property type="match status" value="1"/>
</dbReference>
<dbReference type="AlphaFoldDB" id="E0VXZ7"/>
<dbReference type="GO" id="GO:0006836">
    <property type="term" value="P:neurotransmitter transport"/>
    <property type="evidence" value="ECO:0007669"/>
    <property type="project" value="UniProtKB-KW"/>
</dbReference>
<dbReference type="InterPro" id="IPR010989">
    <property type="entry name" value="SNARE"/>
</dbReference>
<feature type="domain" description="T-SNARE coiled-coil homology" evidence="4">
    <location>
        <begin position="153"/>
        <end position="215"/>
    </location>
</feature>
<dbReference type="GO" id="GO:0006906">
    <property type="term" value="P:vesicle fusion"/>
    <property type="evidence" value="ECO:0007669"/>
    <property type="project" value="TreeGrafter"/>
</dbReference>
<dbReference type="GO" id="GO:0006886">
    <property type="term" value="P:intracellular protein transport"/>
    <property type="evidence" value="ECO:0007669"/>
    <property type="project" value="TreeGrafter"/>
</dbReference>
<reference evidence="5" key="2">
    <citation type="submission" date="2007-04" db="EMBL/GenBank/DDBJ databases">
        <title>The genome of the human body louse.</title>
        <authorList>
            <consortium name="The Human Body Louse Genome Consortium"/>
            <person name="Kirkness E."/>
            <person name="Walenz B."/>
            <person name="Hass B."/>
            <person name="Bruggner R."/>
            <person name="Strausberg R."/>
        </authorList>
    </citation>
    <scope>NUCLEOTIDE SEQUENCE</scope>
    <source>
        <strain evidence="5">USDA</strain>
    </source>
</reference>
<dbReference type="HOGENOM" id="CLU_059257_1_0_1"/>
<keyword evidence="2" id="KW-0532">Neurotransmitter transport</keyword>
<dbReference type="KEGG" id="phu:Phum_PHUM507070"/>
<reference evidence="5" key="1">
    <citation type="submission" date="2007-04" db="EMBL/GenBank/DDBJ databases">
        <title>Annotation of Pediculus humanus corporis strain USDA.</title>
        <authorList>
            <person name="Kirkness E."/>
            <person name="Hannick L."/>
            <person name="Hass B."/>
            <person name="Bruggner R."/>
            <person name="Lawson D."/>
            <person name="Bidwell S."/>
            <person name="Joardar V."/>
            <person name="Caler E."/>
            <person name="Walenz B."/>
            <person name="Inman J."/>
            <person name="Schobel S."/>
            <person name="Galinsky K."/>
            <person name="Amedeo P."/>
            <person name="Strausberg R."/>
        </authorList>
    </citation>
    <scope>NUCLEOTIDE SEQUENCE</scope>
    <source>
        <strain evidence="5">USDA</strain>
    </source>
</reference>
<evidence type="ECO:0000313" key="5">
    <source>
        <dbReference type="EMBL" id="EEB18253.1"/>
    </source>
</evidence>
<keyword evidence="3" id="KW-1133">Transmembrane helix</keyword>
<dbReference type="FunCoup" id="E0VXZ7">
    <property type="interactions" value="285"/>
</dbReference>
<accession>E0VXZ7</accession>
<dbReference type="SUPFAM" id="SSF47661">
    <property type="entry name" value="t-snare proteins"/>
    <property type="match status" value="1"/>
</dbReference>
<dbReference type="OMA" id="RVHNTME"/>
<reference evidence="6" key="3">
    <citation type="submission" date="2021-02" db="UniProtKB">
        <authorList>
            <consortium name="EnsemblMetazoa"/>
        </authorList>
    </citation>
    <scope>IDENTIFICATION</scope>
    <source>
        <strain evidence="6">USDA</strain>
    </source>
</reference>
<dbReference type="PROSITE" id="PS50192">
    <property type="entry name" value="T_SNARE"/>
    <property type="match status" value="1"/>
</dbReference>
<dbReference type="GO" id="GO:0048278">
    <property type="term" value="P:vesicle docking"/>
    <property type="evidence" value="ECO:0007669"/>
    <property type="project" value="TreeGrafter"/>
</dbReference>
<dbReference type="RefSeq" id="XP_002430991.1">
    <property type="nucleotide sequence ID" value="XM_002430946.1"/>
</dbReference>
<dbReference type="Gene3D" id="1.20.58.70">
    <property type="match status" value="1"/>
</dbReference>
<evidence type="ECO:0000259" key="4">
    <source>
        <dbReference type="PROSITE" id="PS50192"/>
    </source>
</evidence>
<keyword evidence="2" id="KW-0813">Transport</keyword>
<dbReference type="OrthoDB" id="75754at2759"/>
<dbReference type="Proteomes" id="UP000009046">
    <property type="component" value="Unassembled WGS sequence"/>
</dbReference>
<dbReference type="EMBL" id="DS235842">
    <property type="protein sequence ID" value="EEB18253.1"/>
    <property type="molecule type" value="Genomic_DNA"/>
</dbReference>
<dbReference type="CDD" id="cd15847">
    <property type="entry name" value="SNARE_syntaxin7_like"/>
    <property type="match status" value="1"/>
</dbReference>
<protein>
    <submittedName>
        <fullName evidence="5 6">Syntaxin-7, putative</fullName>
    </submittedName>
</protein>
<keyword evidence="7" id="KW-1185">Reference proteome</keyword>
<keyword evidence="3" id="KW-0812">Transmembrane</keyword>
<evidence type="ECO:0000256" key="1">
    <source>
        <dbReference type="ARBA" id="ARBA00009063"/>
    </source>
</evidence>
<dbReference type="CTD" id="8232973"/>
<dbReference type="SMART" id="SM00397">
    <property type="entry name" value="t_SNARE"/>
    <property type="match status" value="1"/>
</dbReference>
<dbReference type="GO" id="GO:0000149">
    <property type="term" value="F:SNARE binding"/>
    <property type="evidence" value="ECO:0007669"/>
    <property type="project" value="TreeGrafter"/>
</dbReference>